<dbReference type="Pfam" id="PF00117">
    <property type="entry name" value="GATase"/>
    <property type="match status" value="1"/>
</dbReference>
<accession>A0A1H9DKQ5</accession>
<dbReference type="GO" id="GO:0016740">
    <property type="term" value="F:transferase activity"/>
    <property type="evidence" value="ECO:0007669"/>
    <property type="project" value="UniProtKB-KW"/>
</dbReference>
<feature type="domain" description="Glutamine amidotransferase" evidence="1">
    <location>
        <begin position="53"/>
        <end position="188"/>
    </location>
</feature>
<reference evidence="2 3" key="1">
    <citation type="submission" date="2016-10" db="EMBL/GenBank/DDBJ databases">
        <authorList>
            <person name="de Groot N.N."/>
        </authorList>
    </citation>
    <scope>NUCLEOTIDE SEQUENCE [LARGE SCALE GENOMIC DNA]</scope>
    <source>
        <strain evidence="2 3">DSM 22007</strain>
    </source>
</reference>
<dbReference type="RefSeq" id="WP_090269475.1">
    <property type="nucleotide sequence ID" value="NZ_FOEP01000004.1"/>
</dbReference>
<dbReference type="InterPro" id="IPR044992">
    <property type="entry name" value="ChyE-like"/>
</dbReference>
<dbReference type="PANTHER" id="PTHR42695">
    <property type="entry name" value="GLUTAMINE AMIDOTRANSFERASE YLR126C-RELATED"/>
    <property type="match status" value="1"/>
</dbReference>
<dbReference type="Gene3D" id="3.40.50.880">
    <property type="match status" value="1"/>
</dbReference>
<organism evidence="2 3">
    <name type="scientific">Thalassovita taeanensis</name>
    <dbReference type="NCBI Taxonomy" id="657014"/>
    <lineage>
        <taxon>Bacteria</taxon>
        <taxon>Pseudomonadati</taxon>
        <taxon>Pseudomonadota</taxon>
        <taxon>Alphaproteobacteria</taxon>
        <taxon>Rhodobacterales</taxon>
        <taxon>Roseobacteraceae</taxon>
        <taxon>Thalassovita</taxon>
    </lineage>
</organism>
<proteinExistence type="predicted"/>
<dbReference type="InterPro" id="IPR017926">
    <property type="entry name" value="GATASE"/>
</dbReference>
<dbReference type="Proteomes" id="UP000198634">
    <property type="component" value="Unassembled WGS sequence"/>
</dbReference>
<dbReference type="SUPFAM" id="SSF52317">
    <property type="entry name" value="Class I glutamine amidotransferase-like"/>
    <property type="match status" value="1"/>
</dbReference>
<keyword evidence="3" id="KW-1185">Reference proteome</keyword>
<dbReference type="PRINTS" id="PR00099">
    <property type="entry name" value="CPSGATASE"/>
</dbReference>
<evidence type="ECO:0000259" key="1">
    <source>
        <dbReference type="Pfam" id="PF00117"/>
    </source>
</evidence>
<dbReference type="CDD" id="cd01741">
    <property type="entry name" value="GATase1_1"/>
    <property type="match status" value="1"/>
</dbReference>
<dbReference type="EMBL" id="FOEP01000004">
    <property type="protein sequence ID" value="SEQ14086.1"/>
    <property type="molecule type" value="Genomic_DNA"/>
</dbReference>
<dbReference type="GO" id="GO:0005829">
    <property type="term" value="C:cytosol"/>
    <property type="evidence" value="ECO:0007669"/>
    <property type="project" value="TreeGrafter"/>
</dbReference>
<keyword evidence="2" id="KW-0808">Transferase</keyword>
<dbReference type="PANTHER" id="PTHR42695:SF5">
    <property type="entry name" value="GLUTAMINE AMIDOTRANSFERASE YLR126C-RELATED"/>
    <property type="match status" value="1"/>
</dbReference>
<evidence type="ECO:0000313" key="3">
    <source>
        <dbReference type="Proteomes" id="UP000198634"/>
    </source>
</evidence>
<evidence type="ECO:0000313" key="2">
    <source>
        <dbReference type="EMBL" id="SEQ14086.1"/>
    </source>
</evidence>
<dbReference type="STRING" id="657014.SAMN04488092_104195"/>
<keyword evidence="2" id="KW-0315">Glutamine amidotransferase</keyword>
<name>A0A1H9DKQ5_9RHOB</name>
<dbReference type="InterPro" id="IPR029062">
    <property type="entry name" value="Class_I_gatase-like"/>
</dbReference>
<dbReference type="OrthoDB" id="7365442at2"/>
<sequence length="238" mass="25446">MRIAILMTNTDDSPFSDQHPKDGEKFTALLHLARPDWKTQVFSVKDGIFPDDLNGFDGAIITGSPASVHDSDPWVAQLMDLIRQMVADGLPLFGACFGHQAIALALGGKVEQNPGGWVFGRTESQIAARADWMAGLPATLGLYAAHVEQVTQLPKGARILTTCAACPVGGFAIGHAVYTTQYHPEMTPDFIAALTDELADKLPPAVLTQARASLTAPADTVAFAESIARFFEQAVARD</sequence>
<gene>
    <name evidence="2" type="ORF">SAMN04488092_104195</name>
</gene>
<protein>
    <submittedName>
        <fullName evidence="2">GMP synthase-Glutamine amidotransferase</fullName>
    </submittedName>
</protein>
<dbReference type="AlphaFoldDB" id="A0A1H9DKQ5"/>
<dbReference type="PROSITE" id="PS51273">
    <property type="entry name" value="GATASE_TYPE_1"/>
    <property type="match status" value="1"/>
</dbReference>